<comment type="caution">
    <text evidence="2">The sequence shown here is derived from an EMBL/GenBank/DDBJ whole genome shotgun (WGS) entry which is preliminary data.</text>
</comment>
<organism evidence="2 3">
    <name type="scientific">Araneus ventricosus</name>
    <name type="common">Orbweaver spider</name>
    <name type="synonym">Epeira ventricosa</name>
    <dbReference type="NCBI Taxonomy" id="182803"/>
    <lineage>
        <taxon>Eukaryota</taxon>
        <taxon>Metazoa</taxon>
        <taxon>Ecdysozoa</taxon>
        <taxon>Arthropoda</taxon>
        <taxon>Chelicerata</taxon>
        <taxon>Arachnida</taxon>
        <taxon>Araneae</taxon>
        <taxon>Araneomorphae</taxon>
        <taxon>Entelegynae</taxon>
        <taxon>Araneoidea</taxon>
        <taxon>Araneidae</taxon>
        <taxon>Araneus</taxon>
    </lineage>
</organism>
<evidence type="ECO:0000313" key="2">
    <source>
        <dbReference type="EMBL" id="GBN72656.1"/>
    </source>
</evidence>
<dbReference type="OrthoDB" id="6449166at2759"/>
<dbReference type="Proteomes" id="UP000499080">
    <property type="component" value="Unassembled WGS sequence"/>
</dbReference>
<protein>
    <submittedName>
        <fullName evidence="2">Uncharacterized protein</fullName>
    </submittedName>
</protein>
<sequence length="93" mass="10160">HSTSYPAMKSYDGRPSFSPIYSGAPTSPRTSDSSLGPWNRVTSKDYYKMNGYSLKSTLATKSAPDPSAIPQGKQTSRKQMAEKVPLKGFSPLR</sequence>
<reference evidence="2 3" key="1">
    <citation type="journal article" date="2019" name="Sci. Rep.">
        <title>Orb-weaving spider Araneus ventricosus genome elucidates the spidroin gene catalogue.</title>
        <authorList>
            <person name="Kono N."/>
            <person name="Nakamura H."/>
            <person name="Ohtoshi R."/>
            <person name="Moran D.A.P."/>
            <person name="Shinohara A."/>
            <person name="Yoshida Y."/>
            <person name="Fujiwara M."/>
            <person name="Mori M."/>
            <person name="Tomita M."/>
            <person name="Arakawa K."/>
        </authorList>
    </citation>
    <scope>NUCLEOTIDE SEQUENCE [LARGE SCALE GENOMIC DNA]</scope>
</reference>
<name>A0A4Y2RB41_ARAVE</name>
<feature type="non-terminal residue" evidence="2">
    <location>
        <position position="1"/>
    </location>
</feature>
<feature type="region of interest" description="Disordered" evidence="1">
    <location>
        <begin position="58"/>
        <end position="93"/>
    </location>
</feature>
<dbReference type="EMBL" id="BGPR01143645">
    <property type="protein sequence ID" value="GBN72656.1"/>
    <property type="molecule type" value="Genomic_DNA"/>
</dbReference>
<feature type="region of interest" description="Disordered" evidence="1">
    <location>
        <begin position="1"/>
        <end position="40"/>
    </location>
</feature>
<dbReference type="AlphaFoldDB" id="A0A4Y2RB41"/>
<feature type="compositionally biased region" description="Polar residues" evidence="1">
    <location>
        <begin position="24"/>
        <end position="36"/>
    </location>
</feature>
<gene>
    <name evidence="2" type="ORF">AVEN_138382_1</name>
</gene>
<evidence type="ECO:0000256" key="1">
    <source>
        <dbReference type="SAM" id="MobiDB-lite"/>
    </source>
</evidence>
<evidence type="ECO:0000313" key="3">
    <source>
        <dbReference type="Proteomes" id="UP000499080"/>
    </source>
</evidence>
<keyword evidence="3" id="KW-1185">Reference proteome</keyword>
<proteinExistence type="predicted"/>
<accession>A0A4Y2RB41</accession>